<dbReference type="InterPro" id="IPR001633">
    <property type="entry name" value="EAL_dom"/>
</dbReference>
<dbReference type="SMART" id="SM00267">
    <property type="entry name" value="GGDEF"/>
    <property type="match status" value="1"/>
</dbReference>
<dbReference type="SMART" id="SM00052">
    <property type="entry name" value="EAL"/>
    <property type="match status" value="1"/>
</dbReference>
<evidence type="ECO:0000313" key="3">
    <source>
        <dbReference type="EMBL" id="TFC16889.1"/>
    </source>
</evidence>
<organism evidence="3 4">
    <name type="scientific">Cryobacterium glucosi</name>
    <dbReference type="NCBI Taxonomy" id="1259175"/>
    <lineage>
        <taxon>Bacteria</taxon>
        <taxon>Bacillati</taxon>
        <taxon>Actinomycetota</taxon>
        <taxon>Actinomycetes</taxon>
        <taxon>Micrococcales</taxon>
        <taxon>Microbacteriaceae</taxon>
        <taxon>Cryobacterium</taxon>
    </lineage>
</organism>
<reference evidence="3 4" key="1">
    <citation type="submission" date="2019-03" db="EMBL/GenBank/DDBJ databases">
        <title>Genomics of glacier-inhabiting Cryobacterium strains.</title>
        <authorList>
            <person name="Liu Q."/>
            <person name="Xin Y.-H."/>
        </authorList>
    </citation>
    <scope>NUCLEOTIDE SEQUENCE [LARGE SCALE GENOMIC DNA]</scope>
    <source>
        <strain evidence="3 4">MDB1-5</strain>
    </source>
</reference>
<dbReference type="PROSITE" id="PS50883">
    <property type="entry name" value="EAL"/>
    <property type="match status" value="1"/>
</dbReference>
<dbReference type="InterPro" id="IPR050706">
    <property type="entry name" value="Cyclic-di-GMP_PDE-like"/>
</dbReference>
<accession>A0ABY2II71</accession>
<sequence>MLAEARETSSATVTLVLRFVRERGGVQLVADVLAAAGIIQSVEELEQISTWIGYDTRIRLFEAVTEALGPGTMFRIGESAAADRVHPAIAQLLSAFASPRAVYNQLPRMVPKFSTTSTLALVTISPTDATLSFHLHDGYAPSRLDCEYAQGLFSAVPRIFGLESAHTVQDECQSDGNLACVYHLTWSRRLHWWSWRSGRRAADRGFAALREQVQRIQLAEADLVSSDDIGEVLARIVGRAAAAVLAPSYLFVVKPTHGGAPLVHFSGLADDRAAELAGRLLEGASLGSSAVVVDVASTRQVHGRLAALYSRGQKPMDADRALLKAYASHAAAALDLFTALEDSRREESRSTALLALAHELATAGSTTGVADIIAAALPTIVACDAAAVLLWDAGLATLQAVACDGFEPGEREVLFATPIPAATTPELIGLLTNHEPVLVRADEASPLLVQLLGAIGAPNVVVVPMLDGDLLLGIAAAVWHGHLTPEVHCAAMTRIVGVSSQGATALQNARLLATVRHQSLHDSLTGLPNRVLFAERLDHALGENRAGTGTAVMFCDLDNFKKVNDDLGHGAGDELLRQVAARLRSQVRPGDTIGRLGGDEFAVLFTDLSCQSTALEMARRIVDNLNLPFHLAGRDLRISTSVGVAVYTGEGGRGERLLAAADTAMYEAKRTGRNQIAVSGETAADSSKPSLETELSVAIDRNEMRLHFQPVFNISGANGIRAVGAEGLIRWAHPRLGLLAPAAFLPLAEETGMITKLDLWAMGAACAALAGWSQPGDEPLHVAVNLASATLVDPRLLPTVRAALTKNHISPRRLILEVVESRALIDLPGVVERLTELRQLGIRISLDDFGTGFSTLAWLNSLPVDQIKIDRTFIMDIPSRSSVALVQGILALAQKLEIEVVAEGVETVDQLDTLRESGCALVQGYLLGRPAAIFDPAAVERANNGDLISGATNSNSGA</sequence>
<evidence type="ECO:0000313" key="4">
    <source>
        <dbReference type="Proteomes" id="UP000297604"/>
    </source>
</evidence>
<dbReference type="Pfam" id="PF00563">
    <property type="entry name" value="EAL"/>
    <property type="match status" value="1"/>
</dbReference>
<dbReference type="InterPro" id="IPR035919">
    <property type="entry name" value="EAL_sf"/>
</dbReference>
<dbReference type="PANTHER" id="PTHR33121">
    <property type="entry name" value="CYCLIC DI-GMP PHOSPHODIESTERASE PDEF"/>
    <property type="match status" value="1"/>
</dbReference>
<dbReference type="SUPFAM" id="SSF55781">
    <property type="entry name" value="GAF domain-like"/>
    <property type="match status" value="1"/>
</dbReference>
<feature type="domain" description="GGDEF" evidence="2">
    <location>
        <begin position="548"/>
        <end position="681"/>
    </location>
</feature>
<dbReference type="SUPFAM" id="SSF141868">
    <property type="entry name" value="EAL domain-like"/>
    <property type="match status" value="1"/>
</dbReference>
<dbReference type="SUPFAM" id="SSF55073">
    <property type="entry name" value="Nucleotide cyclase"/>
    <property type="match status" value="1"/>
</dbReference>
<dbReference type="Gene3D" id="3.30.450.40">
    <property type="match status" value="1"/>
</dbReference>
<dbReference type="CDD" id="cd01948">
    <property type="entry name" value="EAL"/>
    <property type="match status" value="1"/>
</dbReference>
<dbReference type="PANTHER" id="PTHR33121:SF79">
    <property type="entry name" value="CYCLIC DI-GMP PHOSPHODIESTERASE PDED-RELATED"/>
    <property type="match status" value="1"/>
</dbReference>
<dbReference type="NCBIfam" id="TIGR00254">
    <property type="entry name" value="GGDEF"/>
    <property type="match status" value="1"/>
</dbReference>
<dbReference type="InterPro" id="IPR029787">
    <property type="entry name" value="Nucleotide_cyclase"/>
</dbReference>
<protein>
    <submittedName>
        <fullName evidence="3">EAL domain-containing protein</fullName>
    </submittedName>
</protein>
<dbReference type="PROSITE" id="PS50887">
    <property type="entry name" value="GGDEF"/>
    <property type="match status" value="1"/>
</dbReference>
<dbReference type="CDD" id="cd01949">
    <property type="entry name" value="GGDEF"/>
    <property type="match status" value="1"/>
</dbReference>
<dbReference type="Proteomes" id="UP000297604">
    <property type="component" value="Unassembled WGS sequence"/>
</dbReference>
<dbReference type="Gene3D" id="3.20.20.450">
    <property type="entry name" value="EAL domain"/>
    <property type="match status" value="1"/>
</dbReference>
<dbReference type="InterPro" id="IPR043128">
    <property type="entry name" value="Rev_trsase/Diguanyl_cyclase"/>
</dbReference>
<keyword evidence="4" id="KW-1185">Reference proteome</keyword>
<feature type="domain" description="EAL" evidence="1">
    <location>
        <begin position="688"/>
        <end position="944"/>
    </location>
</feature>
<dbReference type="Gene3D" id="3.30.70.270">
    <property type="match status" value="1"/>
</dbReference>
<evidence type="ECO:0000259" key="2">
    <source>
        <dbReference type="PROSITE" id="PS50887"/>
    </source>
</evidence>
<dbReference type="InterPro" id="IPR000160">
    <property type="entry name" value="GGDEF_dom"/>
</dbReference>
<dbReference type="EMBL" id="SOFS01000044">
    <property type="protein sequence ID" value="TFC16889.1"/>
    <property type="molecule type" value="Genomic_DNA"/>
</dbReference>
<gene>
    <name evidence="3" type="ORF">E3O46_17260</name>
</gene>
<proteinExistence type="predicted"/>
<dbReference type="InterPro" id="IPR029016">
    <property type="entry name" value="GAF-like_dom_sf"/>
</dbReference>
<name>A0ABY2II71_9MICO</name>
<comment type="caution">
    <text evidence="3">The sequence shown here is derived from an EMBL/GenBank/DDBJ whole genome shotgun (WGS) entry which is preliminary data.</text>
</comment>
<evidence type="ECO:0000259" key="1">
    <source>
        <dbReference type="PROSITE" id="PS50883"/>
    </source>
</evidence>
<dbReference type="Pfam" id="PF00990">
    <property type="entry name" value="GGDEF"/>
    <property type="match status" value="1"/>
</dbReference>